<dbReference type="GO" id="GO:0006351">
    <property type="term" value="P:DNA-templated transcription"/>
    <property type="evidence" value="ECO:0007669"/>
    <property type="project" value="TreeGrafter"/>
</dbReference>
<evidence type="ECO:0000259" key="5">
    <source>
        <dbReference type="PROSITE" id="PS50931"/>
    </source>
</evidence>
<evidence type="ECO:0000256" key="4">
    <source>
        <dbReference type="ARBA" id="ARBA00023163"/>
    </source>
</evidence>
<reference evidence="7" key="1">
    <citation type="submission" date="2013-02" db="EMBL/GenBank/DDBJ databases">
        <title>The Genome Sequence of Acinetobacter sp. NIPH 973.</title>
        <authorList>
            <consortium name="The Broad Institute Genome Sequencing Platform"/>
            <consortium name="The Broad Institute Genome Sequencing Center for Infectious Disease"/>
            <person name="Cerqueira G."/>
            <person name="Feldgarden M."/>
            <person name="Courvalin P."/>
            <person name="Perichon B."/>
            <person name="Grillot-Courvalin C."/>
            <person name="Clermont D."/>
            <person name="Rocha E."/>
            <person name="Yoon E.-J."/>
            <person name="Nemec A."/>
            <person name="Walker B."/>
            <person name="Young S.K."/>
            <person name="Zeng Q."/>
            <person name="Gargeya S."/>
            <person name="Fitzgerald M."/>
            <person name="Haas B."/>
            <person name="Abouelleil A."/>
            <person name="Alvarado L."/>
            <person name="Arachchi H.M."/>
            <person name="Berlin A.M."/>
            <person name="Chapman S.B."/>
            <person name="Dewar J."/>
            <person name="Goldberg J."/>
            <person name="Griggs A."/>
            <person name="Gujja S."/>
            <person name="Hansen M."/>
            <person name="Howarth C."/>
            <person name="Imamovic A."/>
            <person name="Larimer J."/>
            <person name="McCowan C."/>
            <person name="Murphy C."/>
            <person name="Neiman D."/>
            <person name="Pearson M."/>
            <person name="Priest M."/>
            <person name="Roberts A."/>
            <person name="Saif S."/>
            <person name="Shea T."/>
            <person name="Sisk P."/>
            <person name="Sykes S."/>
            <person name="Wortman J."/>
            <person name="Nusbaum C."/>
            <person name="Birren B."/>
        </authorList>
    </citation>
    <scope>NUCLEOTIDE SEQUENCE [LARGE SCALE GENOMIC DNA]</scope>
    <source>
        <strain evidence="7">NIPH 973</strain>
    </source>
</reference>
<dbReference type="Pfam" id="PF00126">
    <property type="entry name" value="HTH_1"/>
    <property type="match status" value="1"/>
</dbReference>
<proteinExistence type="inferred from homology"/>
<dbReference type="FunFam" id="1.10.10.10:FF:000001">
    <property type="entry name" value="LysR family transcriptional regulator"/>
    <property type="match status" value="1"/>
</dbReference>
<gene>
    <name evidence="6" type="ORF">F985_00232</name>
</gene>
<dbReference type="InterPro" id="IPR005119">
    <property type="entry name" value="LysR_subst-bd"/>
</dbReference>
<comment type="caution">
    <text evidence="6">The sequence shown here is derived from an EMBL/GenBank/DDBJ whole genome shotgun (WGS) entry which is preliminary data.</text>
</comment>
<protein>
    <recommendedName>
        <fullName evidence="5">HTH lysR-type domain-containing protein</fullName>
    </recommendedName>
</protein>
<evidence type="ECO:0000313" key="6">
    <source>
        <dbReference type="EMBL" id="ENU45036.1"/>
    </source>
</evidence>
<dbReference type="GO" id="GO:0043565">
    <property type="term" value="F:sequence-specific DNA binding"/>
    <property type="evidence" value="ECO:0007669"/>
    <property type="project" value="TreeGrafter"/>
</dbReference>
<dbReference type="Gene3D" id="3.40.190.290">
    <property type="match status" value="1"/>
</dbReference>
<dbReference type="InterPro" id="IPR000847">
    <property type="entry name" value="LysR_HTH_N"/>
</dbReference>
<dbReference type="InterPro" id="IPR036390">
    <property type="entry name" value="WH_DNA-bd_sf"/>
</dbReference>
<accession>N8R263</accession>
<dbReference type="Pfam" id="PF03466">
    <property type="entry name" value="LysR_substrate"/>
    <property type="match status" value="1"/>
</dbReference>
<comment type="similarity">
    <text evidence="1">Belongs to the LysR transcriptional regulatory family.</text>
</comment>
<keyword evidence="4" id="KW-0804">Transcription</keyword>
<evidence type="ECO:0000313" key="7">
    <source>
        <dbReference type="Proteomes" id="UP000013065"/>
    </source>
</evidence>
<dbReference type="Gene3D" id="1.10.10.10">
    <property type="entry name" value="Winged helix-like DNA-binding domain superfamily/Winged helix DNA-binding domain"/>
    <property type="match status" value="1"/>
</dbReference>
<reference evidence="6 7" key="2">
    <citation type="journal article" date="2015" name="Int. J. Syst. Evol. Microbiol.">
        <title>Acinetobacter seifertii sp. nov., a member of the Acinetobacter calcoaceticus-Acinetobacter baumannii complex isolated from human clinical specimens.</title>
        <authorList>
            <person name="Nemec A."/>
            <person name="Krizova L."/>
            <person name="Maixnerova M."/>
            <person name="Sedo O."/>
            <person name="Brisse S."/>
            <person name="Higgins P.G."/>
        </authorList>
    </citation>
    <scope>NUCLEOTIDE SEQUENCE [LARGE SCALE GENOMIC DNA]</scope>
    <source>
        <strain evidence="6 7">NIPH 973</strain>
    </source>
</reference>
<evidence type="ECO:0000256" key="3">
    <source>
        <dbReference type="ARBA" id="ARBA00023125"/>
    </source>
</evidence>
<dbReference type="HOGENOM" id="CLU_039613_16_2_6"/>
<organism evidence="6 7">
    <name type="scientific">Acinetobacter seifertii</name>
    <dbReference type="NCBI Taxonomy" id="1530123"/>
    <lineage>
        <taxon>Bacteria</taxon>
        <taxon>Pseudomonadati</taxon>
        <taxon>Pseudomonadota</taxon>
        <taxon>Gammaproteobacteria</taxon>
        <taxon>Moraxellales</taxon>
        <taxon>Moraxellaceae</taxon>
        <taxon>Acinetobacter</taxon>
        <taxon>Acinetobacter calcoaceticus/baumannii complex</taxon>
    </lineage>
</organism>
<evidence type="ECO:0000256" key="2">
    <source>
        <dbReference type="ARBA" id="ARBA00023015"/>
    </source>
</evidence>
<dbReference type="SUPFAM" id="SSF53850">
    <property type="entry name" value="Periplasmic binding protein-like II"/>
    <property type="match status" value="1"/>
</dbReference>
<dbReference type="PROSITE" id="PS50931">
    <property type="entry name" value="HTH_LYSR"/>
    <property type="match status" value="1"/>
</dbReference>
<dbReference type="InterPro" id="IPR036388">
    <property type="entry name" value="WH-like_DNA-bd_sf"/>
</dbReference>
<name>N8R263_9GAMM</name>
<dbReference type="GO" id="GO:0003700">
    <property type="term" value="F:DNA-binding transcription factor activity"/>
    <property type="evidence" value="ECO:0007669"/>
    <property type="project" value="InterPro"/>
</dbReference>
<dbReference type="Proteomes" id="UP000013065">
    <property type="component" value="Unassembled WGS sequence"/>
</dbReference>
<feature type="domain" description="HTH lysR-type" evidence="5">
    <location>
        <begin position="1"/>
        <end position="60"/>
    </location>
</feature>
<dbReference type="AlphaFoldDB" id="N8R263"/>
<keyword evidence="3" id="KW-0238">DNA-binding</keyword>
<dbReference type="PANTHER" id="PTHR30537">
    <property type="entry name" value="HTH-TYPE TRANSCRIPTIONAL REGULATOR"/>
    <property type="match status" value="1"/>
</dbReference>
<evidence type="ECO:0000256" key="1">
    <source>
        <dbReference type="ARBA" id="ARBA00009437"/>
    </source>
</evidence>
<dbReference type="PANTHER" id="PTHR30537:SF31">
    <property type="entry name" value="TRANSCRIPTIONAL REGULATOR, LYSR FAMILY"/>
    <property type="match status" value="1"/>
</dbReference>
<sequence length="309" mass="35488">MISSFDDFYYFYLVVKHGGFSAASEAENISKSKLSRRIIDLENKFNVSLIQRTTRHFKVTDLGQEFYEECCKVIAQVECAENVLLKQKSEPQGVVKVSCPPLMMHFQIRRILNQFLKTYPKVEIALELTSRRVDILHDDIDLAIRTNFEPNEDSNLIVRDVIKTDHCLVASPELLLGRTIEHYSELQDFPSISLGTQKQNYIWHLCNIQNGESVDVPYQPRIKSNDLAGVYYAVMDGLGIADLPFLTVESEIRKGSLVHILPDWKSNIGMLQLVYVSRKGQRLVVEKLIETLIEELRRLPESHEGYLPT</sequence>
<keyword evidence="2" id="KW-0805">Transcription regulation</keyword>
<dbReference type="InterPro" id="IPR058163">
    <property type="entry name" value="LysR-type_TF_proteobact-type"/>
</dbReference>
<dbReference type="SUPFAM" id="SSF46785">
    <property type="entry name" value="Winged helix' DNA-binding domain"/>
    <property type="match status" value="1"/>
</dbReference>
<dbReference type="EMBL" id="APOO01000002">
    <property type="protein sequence ID" value="ENU45036.1"/>
    <property type="molecule type" value="Genomic_DNA"/>
</dbReference>
<dbReference type="PATRIC" id="fig|520709.3.peg.232"/>